<reference evidence="15" key="1">
    <citation type="submission" date="2021-02" db="EMBL/GenBank/DDBJ databases">
        <title>First Annotated Genome of the Yellow-green Alga Tribonema minus.</title>
        <authorList>
            <person name="Mahan K.M."/>
        </authorList>
    </citation>
    <scope>NUCLEOTIDE SEQUENCE</scope>
    <source>
        <strain evidence="15">UTEX B ZZ1240</strain>
    </source>
</reference>
<feature type="domain" description="FAT" evidence="13">
    <location>
        <begin position="1"/>
        <end position="178"/>
    </location>
</feature>
<dbReference type="PANTHER" id="PTHR37079:SF4">
    <property type="entry name" value="SERINE_THREONINE-PROTEIN KINASE ATM"/>
    <property type="match status" value="1"/>
</dbReference>
<dbReference type="PROSITE" id="PS00915">
    <property type="entry name" value="PI3_4_KINASE_1"/>
    <property type="match status" value="1"/>
</dbReference>
<dbReference type="GO" id="GO:0006281">
    <property type="term" value="P:DNA repair"/>
    <property type="evidence" value="ECO:0007669"/>
    <property type="project" value="InterPro"/>
</dbReference>
<evidence type="ECO:0000313" key="16">
    <source>
        <dbReference type="Proteomes" id="UP000664859"/>
    </source>
</evidence>
<evidence type="ECO:0000256" key="9">
    <source>
        <dbReference type="ARBA" id="ARBA00023242"/>
    </source>
</evidence>
<feature type="domain" description="PI3K/PI4K catalytic" evidence="12">
    <location>
        <begin position="317"/>
        <end position="646"/>
    </location>
</feature>
<keyword evidence="8" id="KW-0067">ATP-binding</keyword>
<sequence>MESAEWKAGTRVAECRKAELATWQAAMKKRETEIKKRGEDPHKDKGMMNSTITIQKEMDMDQQERQAIKQAMESFLLEAVANYEETLACSTDQDLDAVFHLVSLWLSNHANAAVNKSILEFAAGRAPSYKFLPLTYQITSRIGFGTPLFHQALHAVVTKVAMDHPHHTLLQLFALARPRTERSVVAGSGGTGGKKTAAVRTSAVQSTPPSHKTLAAQTILTELRSKGGSAVPDLIAVLERVTEAYVHLSMLNVKAFHERAEPIPYAAVHSRGLPSLEKCLQPLDGQPLPVLPAVLTAPPPVDPTGKYEHVVRATGFGTTFQVTASGLHRPKIVRCLGSNGVWYRQLVKGEDDIRQDAVMMQVFGAVNGFMRDNAATFKRRLHIRTYHIVPLSPNSGLLEWVEDTMPFGAYLQARHLNLKHGADNNAPPIGAHARYYPSDLRDAECRRLLHSAESFEEKRKAFARMTERFHPAFRFFFLESFTDPFTWYHRRLDYTRLVHFTVAVSSIVGYILGIGDRHAQNILVDVKTGEVIHIDFGITFEQGKVLPIPEKVPFRLTRDIVDGMGITGTEGVFRKSCEASLQVLREKQASLLTILDVLIHDPMYKWTISSTKALQKQRGGDNAQHSNSAGITAGNGGGADNADGDESAIGGTRVGAAERALLRIRQKLQGYEDPNGEAMSVSGQVKLLINEAQDPDNLCSIYCGWAPWL</sequence>
<dbReference type="PANTHER" id="PTHR37079">
    <property type="entry name" value="SERINE/THREONINE-PROTEIN KINASE ATM"/>
    <property type="match status" value="1"/>
</dbReference>
<name>A0A835YYS1_9STRA</name>
<dbReference type="AlphaFoldDB" id="A0A835YYS1"/>
<comment type="caution">
    <text evidence="15">The sequence shown here is derived from an EMBL/GenBank/DDBJ whole genome shotgun (WGS) entry which is preliminary data.</text>
</comment>
<keyword evidence="6" id="KW-0227">DNA damage</keyword>
<protein>
    <recommendedName>
        <fullName evidence="2">non-specific serine/threonine protein kinase</fullName>
        <ecNumber evidence="2">2.7.11.1</ecNumber>
    </recommendedName>
</protein>
<dbReference type="SMART" id="SM00146">
    <property type="entry name" value="PI3Kc"/>
    <property type="match status" value="1"/>
</dbReference>
<dbReference type="InterPro" id="IPR038980">
    <property type="entry name" value="ATM_plant"/>
</dbReference>
<keyword evidence="7" id="KW-0418">Kinase</keyword>
<dbReference type="EMBL" id="JAFCMP010000279">
    <property type="protein sequence ID" value="KAG5181925.1"/>
    <property type="molecule type" value="Genomic_DNA"/>
</dbReference>
<evidence type="ECO:0000256" key="4">
    <source>
        <dbReference type="ARBA" id="ARBA00022679"/>
    </source>
</evidence>
<evidence type="ECO:0000256" key="6">
    <source>
        <dbReference type="ARBA" id="ARBA00022763"/>
    </source>
</evidence>
<keyword evidence="4" id="KW-0808">Transferase</keyword>
<evidence type="ECO:0000256" key="3">
    <source>
        <dbReference type="ARBA" id="ARBA00022527"/>
    </source>
</evidence>
<dbReference type="GO" id="GO:0005634">
    <property type="term" value="C:nucleus"/>
    <property type="evidence" value="ECO:0007669"/>
    <property type="project" value="UniProtKB-SubCell"/>
</dbReference>
<organism evidence="15 16">
    <name type="scientific">Tribonema minus</name>
    <dbReference type="NCBI Taxonomy" id="303371"/>
    <lineage>
        <taxon>Eukaryota</taxon>
        <taxon>Sar</taxon>
        <taxon>Stramenopiles</taxon>
        <taxon>Ochrophyta</taxon>
        <taxon>PX clade</taxon>
        <taxon>Xanthophyceae</taxon>
        <taxon>Tribonematales</taxon>
        <taxon>Tribonemataceae</taxon>
        <taxon>Tribonema</taxon>
    </lineage>
</organism>
<dbReference type="InterPro" id="IPR014009">
    <property type="entry name" value="PIK_FAT"/>
</dbReference>
<dbReference type="InterPro" id="IPR011009">
    <property type="entry name" value="Kinase-like_dom_sf"/>
</dbReference>
<dbReference type="Proteomes" id="UP000664859">
    <property type="component" value="Unassembled WGS sequence"/>
</dbReference>
<dbReference type="InterPro" id="IPR036940">
    <property type="entry name" value="PI3/4_kinase_cat_sf"/>
</dbReference>
<dbReference type="PROSITE" id="PS00916">
    <property type="entry name" value="PI3_4_KINASE_2"/>
    <property type="match status" value="1"/>
</dbReference>
<dbReference type="InterPro" id="IPR018936">
    <property type="entry name" value="PI3/4_kinase_CS"/>
</dbReference>
<comment type="catalytic activity">
    <reaction evidence="10">
        <text>L-threonyl-[protein] + ATP = O-phospho-L-threonyl-[protein] + ADP + H(+)</text>
        <dbReference type="Rhea" id="RHEA:46608"/>
        <dbReference type="Rhea" id="RHEA-COMP:11060"/>
        <dbReference type="Rhea" id="RHEA-COMP:11605"/>
        <dbReference type="ChEBI" id="CHEBI:15378"/>
        <dbReference type="ChEBI" id="CHEBI:30013"/>
        <dbReference type="ChEBI" id="CHEBI:30616"/>
        <dbReference type="ChEBI" id="CHEBI:61977"/>
        <dbReference type="ChEBI" id="CHEBI:456216"/>
        <dbReference type="EC" id="2.7.11.1"/>
    </reaction>
</comment>
<keyword evidence="3" id="KW-0723">Serine/threonine-protein kinase</keyword>
<dbReference type="GO" id="GO:0005524">
    <property type="term" value="F:ATP binding"/>
    <property type="evidence" value="ECO:0007669"/>
    <property type="project" value="UniProtKB-KW"/>
</dbReference>
<evidence type="ECO:0000256" key="2">
    <source>
        <dbReference type="ARBA" id="ARBA00012513"/>
    </source>
</evidence>
<dbReference type="PROSITE" id="PS50290">
    <property type="entry name" value="PI3_4_KINASE_3"/>
    <property type="match status" value="1"/>
</dbReference>
<keyword evidence="16" id="KW-1185">Reference proteome</keyword>
<dbReference type="Pfam" id="PF02260">
    <property type="entry name" value="FATC"/>
    <property type="match status" value="1"/>
</dbReference>
<proteinExistence type="predicted"/>
<keyword evidence="5" id="KW-0547">Nucleotide-binding</keyword>
<dbReference type="EC" id="2.7.11.1" evidence="2"/>
<dbReference type="PROSITE" id="PS51189">
    <property type="entry name" value="FAT"/>
    <property type="match status" value="1"/>
</dbReference>
<dbReference type="InterPro" id="IPR003152">
    <property type="entry name" value="FATC_dom"/>
</dbReference>
<dbReference type="InterPro" id="IPR000403">
    <property type="entry name" value="PI3/4_kinase_cat_dom"/>
</dbReference>
<evidence type="ECO:0000313" key="15">
    <source>
        <dbReference type="EMBL" id="KAG5181925.1"/>
    </source>
</evidence>
<evidence type="ECO:0000256" key="11">
    <source>
        <dbReference type="SAM" id="MobiDB-lite"/>
    </source>
</evidence>
<keyword evidence="9" id="KW-0539">Nucleus</keyword>
<comment type="subcellular location">
    <subcellularLocation>
        <location evidence="1">Nucleus</location>
    </subcellularLocation>
</comment>
<evidence type="ECO:0000259" key="13">
    <source>
        <dbReference type="PROSITE" id="PS51189"/>
    </source>
</evidence>
<evidence type="ECO:0000256" key="10">
    <source>
        <dbReference type="ARBA" id="ARBA00047899"/>
    </source>
</evidence>
<dbReference type="InterPro" id="IPR044107">
    <property type="entry name" value="PIKKc_ATM"/>
</dbReference>
<evidence type="ECO:0000256" key="1">
    <source>
        <dbReference type="ARBA" id="ARBA00004123"/>
    </source>
</evidence>
<dbReference type="Gene3D" id="1.10.1070.11">
    <property type="entry name" value="Phosphatidylinositol 3-/4-kinase, catalytic domain"/>
    <property type="match status" value="1"/>
</dbReference>
<dbReference type="SMART" id="SM01343">
    <property type="entry name" value="FATC"/>
    <property type="match status" value="1"/>
</dbReference>
<dbReference type="SUPFAM" id="SSF56112">
    <property type="entry name" value="Protein kinase-like (PK-like)"/>
    <property type="match status" value="1"/>
</dbReference>
<evidence type="ECO:0000259" key="14">
    <source>
        <dbReference type="PROSITE" id="PS51190"/>
    </source>
</evidence>
<dbReference type="OrthoDB" id="381190at2759"/>
<evidence type="ECO:0000256" key="5">
    <source>
        <dbReference type="ARBA" id="ARBA00022741"/>
    </source>
</evidence>
<feature type="domain" description="FATC" evidence="14">
    <location>
        <begin position="677"/>
        <end position="709"/>
    </location>
</feature>
<dbReference type="PROSITE" id="PS51190">
    <property type="entry name" value="FATC"/>
    <property type="match status" value="1"/>
</dbReference>
<evidence type="ECO:0000259" key="12">
    <source>
        <dbReference type="PROSITE" id="PS50290"/>
    </source>
</evidence>
<evidence type="ECO:0000256" key="7">
    <source>
        <dbReference type="ARBA" id="ARBA00022777"/>
    </source>
</evidence>
<dbReference type="GO" id="GO:0004674">
    <property type="term" value="F:protein serine/threonine kinase activity"/>
    <property type="evidence" value="ECO:0007669"/>
    <property type="project" value="UniProtKB-KW"/>
</dbReference>
<evidence type="ECO:0000256" key="8">
    <source>
        <dbReference type="ARBA" id="ARBA00022840"/>
    </source>
</evidence>
<dbReference type="CDD" id="cd05171">
    <property type="entry name" value="PIKKc_ATM"/>
    <property type="match status" value="1"/>
</dbReference>
<dbReference type="Pfam" id="PF00454">
    <property type="entry name" value="PI3_PI4_kinase"/>
    <property type="match status" value="1"/>
</dbReference>
<gene>
    <name evidence="15" type="ORF">JKP88DRAFT_199624</name>
</gene>
<accession>A0A835YYS1</accession>
<feature type="region of interest" description="Disordered" evidence="11">
    <location>
        <begin position="617"/>
        <end position="649"/>
    </location>
</feature>
<dbReference type="Gene3D" id="3.30.1010.10">
    <property type="entry name" value="Phosphatidylinositol 3-kinase Catalytic Subunit, Chain A, domain 4"/>
    <property type="match status" value="1"/>
</dbReference>